<evidence type="ECO:0000256" key="4">
    <source>
        <dbReference type="ARBA" id="ARBA00023306"/>
    </source>
</evidence>
<dbReference type="InterPro" id="IPR005234">
    <property type="entry name" value="ScpB_csome_segregation"/>
</dbReference>
<proteinExistence type="predicted"/>
<keyword evidence="1" id="KW-0963">Cytoplasm</keyword>
<sequence>MSELANIIVGILFYESDSLKLEELVSLTGKKEDKIKEAINEISEIYNTSNSSINLLSHNDSYQFTITGEARDLIMVRDAKERDGELSRAALETLSLIIYLSHATKNEIDYIRGVQSSYMLRVLVSRGLIARGSKSGNQTIYIPTIETLRFMGLEKIEDMPDYEKIHNDLSVAAKNSFIISE</sequence>
<dbReference type="Gene3D" id="1.10.10.10">
    <property type="entry name" value="Winged helix-like DNA-binding domain superfamily/Winged helix DNA-binding domain"/>
    <property type="match status" value="2"/>
</dbReference>
<accession>A0A1F6WQM2</accession>
<reference evidence="5 6" key="1">
    <citation type="journal article" date="2016" name="Nat. Commun.">
        <title>Thousands of microbial genomes shed light on interconnected biogeochemical processes in an aquifer system.</title>
        <authorList>
            <person name="Anantharaman K."/>
            <person name="Brown C.T."/>
            <person name="Hug L.A."/>
            <person name="Sharon I."/>
            <person name="Castelle C.J."/>
            <person name="Probst A.J."/>
            <person name="Thomas B.C."/>
            <person name="Singh A."/>
            <person name="Wilkins M.J."/>
            <person name="Karaoz U."/>
            <person name="Brodie E.L."/>
            <person name="Williams K.H."/>
            <person name="Hubbard S.S."/>
            <person name="Banfield J.F."/>
        </authorList>
    </citation>
    <scope>NUCLEOTIDE SEQUENCE [LARGE SCALE GENOMIC DNA]</scope>
</reference>
<evidence type="ECO:0000256" key="3">
    <source>
        <dbReference type="ARBA" id="ARBA00022829"/>
    </source>
</evidence>
<dbReference type="PANTHER" id="PTHR34298">
    <property type="entry name" value="SEGREGATION AND CONDENSATION PROTEIN B"/>
    <property type="match status" value="1"/>
</dbReference>
<dbReference type="InterPro" id="IPR036388">
    <property type="entry name" value="WH-like_DNA-bd_sf"/>
</dbReference>
<protein>
    <recommendedName>
        <fullName evidence="7">SMC-Scp complex subunit ScpB</fullName>
    </recommendedName>
</protein>
<keyword evidence="4" id="KW-0131">Cell cycle</keyword>
<dbReference type="EMBL" id="MFUO01000006">
    <property type="protein sequence ID" value="OGI84212.1"/>
    <property type="molecule type" value="Genomic_DNA"/>
</dbReference>
<dbReference type="STRING" id="1801764.A2903_00685"/>
<dbReference type="AlphaFoldDB" id="A0A1F6WQM2"/>
<gene>
    <name evidence="5" type="ORF">A2903_00685</name>
</gene>
<dbReference type="SUPFAM" id="SSF46785">
    <property type="entry name" value="Winged helix' DNA-binding domain"/>
    <property type="match status" value="2"/>
</dbReference>
<dbReference type="PANTHER" id="PTHR34298:SF2">
    <property type="entry name" value="SEGREGATION AND CONDENSATION PROTEIN B"/>
    <property type="match status" value="1"/>
</dbReference>
<evidence type="ECO:0000256" key="2">
    <source>
        <dbReference type="ARBA" id="ARBA00022618"/>
    </source>
</evidence>
<evidence type="ECO:0000256" key="1">
    <source>
        <dbReference type="ARBA" id="ARBA00022490"/>
    </source>
</evidence>
<evidence type="ECO:0000313" key="5">
    <source>
        <dbReference type="EMBL" id="OGI84212.1"/>
    </source>
</evidence>
<evidence type="ECO:0008006" key="7">
    <source>
        <dbReference type="Google" id="ProtNLM"/>
    </source>
</evidence>
<keyword evidence="3" id="KW-0159">Chromosome partition</keyword>
<dbReference type="InterPro" id="IPR036390">
    <property type="entry name" value="WH_DNA-bd_sf"/>
</dbReference>
<dbReference type="GO" id="GO:0051301">
    <property type="term" value="P:cell division"/>
    <property type="evidence" value="ECO:0007669"/>
    <property type="project" value="UniProtKB-KW"/>
</dbReference>
<comment type="caution">
    <text evidence="5">The sequence shown here is derived from an EMBL/GenBank/DDBJ whole genome shotgun (WGS) entry which is preliminary data.</text>
</comment>
<keyword evidence="2" id="KW-0132">Cell division</keyword>
<dbReference type="Proteomes" id="UP000178184">
    <property type="component" value="Unassembled WGS sequence"/>
</dbReference>
<dbReference type="Pfam" id="PF04079">
    <property type="entry name" value="SMC_ScpB"/>
    <property type="match status" value="1"/>
</dbReference>
<organism evidence="5 6">
    <name type="scientific">Candidatus Nomurabacteria bacterium RIFCSPLOWO2_01_FULL_33_17</name>
    <dbReference type="NCBI Taxonomy" id="1801764"/>
    <lineage>
        <taxon>Bacteria</taxon>
        <taxon>Candidatus Nomuraibacteriota</taxon>
    </lineage>
</organism>
<evidence type="ECO:0000313" key="6">
    <source>
        <dbReference type="Proteomes" id="UP000178184"/>
    </source>
</evidence>
<dbReference type="GO" id="GO:0051304">
    <property type="term" value="P:chromosome separation"/>
    <property type="evidence" value="ECO:0007669"/>
    <property type="project" value="InterPro"/>
</dbReference>
<name>A0A1F6WQM2_9BACT</name>